<dbReference type="SUPFAM" id="SSF53474">
    <property type="entry name" value="alpha/beta-Hydrolases"/>
    <property type="match status" value="1"/>
</dbReference>
<dbReference type="GO" id="GO:0016042">
    <property type="term" value="P:lipid catabolic process"/>
    <property type="evidence" value="ECO:0007669"/>
    <property type="project" value="InterPro"/>
</dbReference>
<dbReference type="InterPro" id="IPR029058">
    <property type="entry name" value="AB_hydrolase_fold"/>
</dbReference>
<dbReference type="Proteomes" id="UP000183926">
    <property type="component" value="Unassembled WGS sequence"/>
</dbReference>
<dbReference type="GO" id="GO:0004177">
    <property type="term" value="F:aminopeptidase activity"/>
    <property type="evidence" value="ECO:0007669"/>
    <property type="project" value="UniProtKB-KW"/>
</dbReference>
<gene>
    <name evidence="1" type="ORF">SAMN05216339_101463</name>
</gene>
<sequence length="390" mass="41258">MLLAAGMLGACVMGTNTNRAGSMEVVVATTPGSLLSVQTQPLEAALAYAGQRYLITYRSRGVAGEPIVASGYVLLPKGEPPNSGWPVLAWAHGTTGVADICAPSAIYPGGPEDSYHQIVLPVLDWWLAQGYAVIAPDYQGLGTPGGHPYMNAASQLHTVVDAVRALHWLRPSAISPDWVVMGHSQGGAAALEVAAHGQIDMPEMHLRGAIALAPGGYQYADIAEYVLAHPRLDPGITAFLPIVLLGAEAAAPSLDVGKLVSADMQPLLNFARSRCLSELRQEITKSPSSVFRKNADVKPLLGYLAHQSIENMSPTVPVMLIQGTADKLINSHGTRAYYQKLCKAGKTAFYHAISNGSHRDALSQSQSVAQQFLAYLDGEEMPVCSVDGGI</sequence>
<dbReference type="GO" id="GO:0004806">
    <property type="term" value="F:triacylglycerol lipase activity"/>
    <property type="evidence" value="ECO:0007669"/>
    <property type="project" value="InterPro"/>
</dbReference>
<dbReference type="RefSeq" id="WP_218154533.1">
    <property type="nucleotide sequence ID" value="NZ_FPBL01000001.1"/>
</dbReference>
<keyword evidence="1" id="KW-0378">Hydrolase</keyword>
<name>A0A1I7FFF5_9PROT</name>
<evidence type="ECO:0000313" key="1">
    <source>
        <dbReference type="EMBL" id="SFU34943.1"/>
    </source>
</evidence>
<dbReference type="PIRSF" id="PIRSF029171">
    <property type="entry name" value="Esterase_LipA"/>
    <property type="match status" value="1"/>
</dbReference>
<dbReference type="EMBL" id="FPBL01000001">
    <property type="protein sequence ID" value="SFU34943.1"/>
    <property type="molecule type" value="Genomic_DNA"/>
</dbReference>
<protein>
    <submittedName>
        <fullName evidence="1">Serine aminopeptidase, S33</fullName>
    </submittedName>
</protein>
<keyword evidence="1" id="KW-0645">Protease</keyword>
<dbReference type="AlphaFoldDB" id="A0A1I7FFF5"/>
<dbReference type="Gene3D" id="3.40.50.1820">
    <property type="entry name" value="alpha/beta hydrolase"/>
    <property type="match status" value="2"/>
</dbReference>
<dbReference type="Pfam" id="PF03583">
    <property type="entry name" value="LIP"/>
    <property type="match status" value="1"/>
</dbReference>
<reference evidence="1 2" key="1">
    <citation type="submission" date="2016-10" db="EMBL/GenBank/DDBJ databases">
        <authorList>
            <person name="de Groot N.N."/>
        </authorList>
    </citation>
    <scope>NUCLEOTIDE SEQUENCE [LARGE SCALE GENOMIC DNA]</scope>
    <source>
        <strain evidence="1 2">Nm24</strain>
    </source>
</reference>
<keyword evidence="1" id="KW-0031">Aminopeptidase</keyword>
<accession>A0A1I7FFF5</accession>
<dbReference type="PANTHER" id="PTHR34853:SF1">
    <property type="entry name" value="LIPASE 5"/>
    <property type="match status" value="1"/>
</dbReference>
<organism evidence="1 2">
    <name type="scientific">Nitrosomonas eutropha</name>
    <dbReference type="NCBI Taxonomy" id="916"/>
    <lineage>
        <taxon>Bacteria</taxon>
        <taxon>Pseudomonadati</taxon>
        <taxon>Pseudomonadota</taxon>
        <taxon>Betaproteobacteria</taxon>
        <taxon>Nitrosomonadales</taxon>
        <taxon>Nitrosomonadaceae</taxon>
        <taxon>Nitrosomonas</taxon>
    </lineage>
</organism>
<proteinExistence type="predicted"/>
<dbReference type="InterPro" id="IPR005152">
    <property type="entry name" value="Lipase_secreted"/>
</dbReference>
<dbReference type="PANTHER" id="PTHR34853">
    <property type="match status" value="1"/>
</dbReference>
<evidence type="ECO:0000313" key="2">
    <source>
        <dbReference type="Proteomes" id="UP000183926"/>
    </source>
</evidence>